<evidence type="ECO:0000256" key="2">
    <source>
        <dbReference type="ARBA" id="ARBA00007581"/>
    </source>
</evidence>
<evidence type="ECO:0000256" key="3">
    <source>
        <dbReference type="ARBA" id="ARBA00022723"/>
    </source>
</evidence>
<dbReference type="PANTHER" id="PTHR30096">
    <property type="entry name" value="4,5-DOPA DIOXYGENASE EXTRADIOL-LIKE PROTEIN"/>
    <property type="match status" value="1"/>
</dbReference>
<dbReference type="FunCoup" id="C1DXZ2">
    <property type="interactions" value="40"/>
</dbReference>
<evidence type="ECO:0000259" key="6">
    <source>
        <dbReference type="Pfam" id="PF02900"/>
    </source>
</evidence>
<dbReference type="eggNOG" id="ENOG502QS66">
    <property type="taxonomic scope" value="Eukaryota"/>
</dbReference>
<comment type="similarity">
    <text evidence="2">Belongs to the DODA-type extradiol aromatic ring-opening dioxygenase family.</text>
</comment>
<keyword evidence="4" id="KW-0862">Zinc</keyword>
<keyword evidence="5" id="KW-0560">Oxidoreductase</keyword>
<keyword evidence="7" id="KW-0223">Dioxygenase</keyword>
<evidence type="ECO:0000256" key="4">
    <source>
        <dbReference type="ARBA" id="ARBA00022833"/>
    </source>
</evidence>
<dbReference type="InterPro" id="IPR014436">
    <property type="entry name" value="Extradiol_dOase_DODA"/>
</dbReference>
<dbReference type="Pfam" id="PF02900">
    <property type="entry name" value="LigB"/>
    <property type="match status" value="1"/>
</dbReference>
<dbReference type="GeneID" id="8241273"/>
<evidence type="ECO:0000256" key="1">
    <source>
        <dbReference type="ARBA" id="ARBA00001947"/>
    </source>
</evidence>
<dbReference type="AlphaFoldDB" id="C1DXZ2"/>
<proteinExistence type="inferred from homology"/>
<dbReference type="GO" id="GO:0008270">
    <property type="term" value="F:zinc ion binding"/>
    <property type="evidence" value="ECO:0007669"/>
    <property type="project" value="InterPro"/>
</dbReference>
<dbReference type="GO" id="GO:0008198">
    <property type="term" value="F:ferrous iron binding"/>
    <property type="evidence" value="ECO:0007669"/>
    <property type="project" value="InterPro"/>
</dbReference>
<reference evidence="7 8" key="1">
    <citation type="journal article" date="2009" name="Science">
        <title>Green evolution and dynamic adaptations revealed by genomes of the marine picoeukaryotes Micromonas.</title>
        <authorList>
            <person name="Worden A.Z."/>
            <person name="Lee J.H."/>
            <person name="Mock T."/>
            <person name="Rouze P."/>
            <person name="Simmons M.P."/>
            <person name="Aerts A.L."/>
            <person name="Allen A.E."/>
            <person name="Cuvelier M.L."/>
            <person name="Derelle E."/>
            <person name="Everett M.V."/>
            <person name="Foulon E."/>
            <person name="Grimwood J."/>
            <person name="Gundlach H."/>
            <person name="Henrissat B."/>
            <person name="Napoli C."/>
            <person name="McDonald S.M."/>
            <person name="Parker M.S."/>
            <person name="Rombauts S."/>
            <person name="Salamov A."/>
            <person name="Von Dassow P."/>
            <person name="Badger J.H."/>
            <person name="Coutinho P.M."/>
            <person name="Demir E."/>
            <person name="Dubchak I."/>
            <person name="Gentemann C."/>
            <person name="Eikrem W."/>
            <person name="Gready J.E."/>
            <person name="John U."/>
            <person name="Lanier W."/>
            <person name="Lindquist E.A."/>
            <person name="Lucas S."/>
            <person name="Mayer K.F."/>
            <person name="Moreau H."/>
            <person name="Not F."/>
            <person name="Otillar R."/>
            <person name="Panaud O."/>
            <person name="Pangilinan J."/>
            <person name="Paulsen I."/>
            <person name="Piegu B."/>
            <person name="Poliakov A."/>
            <person name="Robbens S."/>
            <person name="Schmutz J."/>
            <person name="Toulza E."/>
            <person name="Wyss T."/>
            <person name="Zelensky A."/>
            <person name="Zhou K."/>
            <person name="Armbrust E.V."/>
            <person name="Bhattacharya D."/>
            <person name="Goodenough U.W."/>
            <person name="Van de Peer Y."/>
            <person name="Grigoriev I.V."/>
        </authorList>
    </citation>
    <scope>NUCLEOTIDE SEQUENCE [LARGE SCALE GENOMIC DNA]</scope>
    <source>
        <strain evidence="8">RCC299 / NOUM17</strain>
    </source>
</reference>
<dbReference type="OMA" id="SVIDGFW"/>
<comment type="cofactor">
    <cofactor evidence="1">
        <name>Zn(2+)</name>
        <dbReference type="ChEBI" id="CHEBI:29105"/>
    </cofactor>
</comment>
<evidence type="ECO:0000256" key="5">
    <source>
        <dbReference type="ARBA" id="ARBA00023002"/>
    </source>
</evidence>
<dbReference type="GO" id="GO:0016702">
    <property type="term" value="F:oxidoreductase activity, acting on single donors with incorporation of molecular oxygen, incorporation of two atoms of oxygen"/>
    <property type="evidence" value="ECO:0007669"/>
    <property type="project" value="UniProtKB-ARBA"/>
</dbReference>
<evidence type="ECO:0000313" key="7">
    <source>
        <dbReference type="EMBL" id="ACO60853.1"/>
    </source>
</evidence>
<dbReference type="Gene3D" id="3.40.830.10">
    <property type="entry name" value="LigB-like"/>
    <property type="match status" value="1"/>
</dbReference>
<evidence type="ECO:0000313" key="8">
    <source>
        <dbReference type="Proteomes" id="UP000002009"/>
    </source>
</evidence>
<organism evidence="7 8">
    <name type="scientific">Micromonas commoda (strain RCC299 / NOUM17 / CCMP2709)</name>
    <name type="common">Picoplanktonic green alga</name>
    <dbReference type="NCBI Taxonomy" id="296587"/>
    <lineage>
        <taxon>Eukaryota</taxon>
        <taxon>Viridiplantae</taxon>
        <taxon>Chlorophyta</taxon>
        <taxon>Mamiellophyceae</taxon>
        <taxon>Mamiellales</taxon>
        <taxon>Mamiellaceae</taxon>
        <taxon>Micromonas</taxon>
    </lineage>
</organism>
<dbReference type="SUPFAM" id="SSF53213">
    <property type="entry name" value="LigB-like"/>
    <property type="match status" value="1"/>
</dbReference>
<feature type="domain" description="Extradiol ring-cleavage dioxygenase class III enzyme subunit B" evidence="6">
    <location>
        <begin position="27"/>
        <end position="251"/>
    </location>
</feature>
<accession>C1DXZ2</accession>
<keyword evidence="8" id="KW-1185">Reference proteome</keyword>
<keyword evidence="3" id="KW-0479">Metal-binding</keyword>
<dbReference type="InterPro" id="IPR004183">
    <property type="entry name" value="Xdiol_dOase_suB"/>
</dbReference>
<dbReference type="KEGG" id="mis:MICPUN_78404"/>
<dbReference type="RefSeq" id="XP_002499595.1">
    <property type="nucleotide sequence ID" value="XM_002499549.1"/>
</dbReference>
<protein>
    <submittedName>
        <fullName evidence="7">Catalytic LigB subunit OF aromatic ring-opening dioxygenase</fullName>
    </submittedName>
</protein>
<dbReference type="EMBL" id="CP001323">
    <property type="protein sequence ID" value="ACO60853.1"/>
    <property type="molecule type" value="Genomic_DNA"/>
</dbReference>
<sequence>MTTPLRTVFINHGGGPCFFMPDGAMGPPGAWNSMASHLKALVPSVCPKKPAAVLVISAHWETEEPTVLSCANPPLLYDYYGFPPETYELKWPAPGDPALAARVRELLEAGGFKTGEDAKRGFDHGVFIPLKLSFPDADVPTVQLSLVVGLDPEKHLAMGRALAPLRGENVLIIGSGQSFHNMSGFFGGGFEEPAREFDRWLNETCVGVEPRQRSERLRNWTAAPSARAVHPREEHLAPLFVAAGAAEDEPGERVFADDVLNLAMSGFAFGATSECVAP</sequence>
<dbReference type="InParanoid" id="C1DXZ2"/>
<dbReference type="PIRSF" id="PIRSF006157">
    <property type="entry name" value="Doxgns_DODA"/>
    <property type="match status" value="1"/>
</dbReference>
<dbReference type="PANTHER" id="PTHR30096:SF0">
    <property type="entry name" value="4,5-DOPA DIOXYGENASE EXTRADIOL-LIKE PROTEIN"/>
    <property type="match status" value="1"/>
</dbReference>
<dbReference type="STRING" id="296587.C1DXZ2"/>
<name>C1DXZ2_MICCC</name>
<dbReference type="OrthoDB" id="7396853at2759"/>
<dbReference type="CDD" id="cd07363">
    <property type="entry name" value="45_DOPA_Dioxygenase"/>
    <property type="match status" value="1"/>
</dbReference>
<gene>
    <name evidence="7" type="primary">LIGB</name>
    <name evidence="7" type="ORF">MICPUN_78404</name>
</gene>
<dbReference type="Proteomes" id="UP000002009">
    <property type="component" value="Chromosome 2"/>
</dbReference>